<keyword evidence="1" id="KW-1133">Transmembrane helix</keyword>
<protein>
    <recommendedName>
        <fullName evidence="2">Inner membrane protein YgaP-like transmembrane domain-containing protein</fullName>
    </recommendedName>
</protein>
<dbReference type="InterPro" id="IPR021309">
    <property type="entry name" value="YgaP-like_TM"/>
</dbReference>
<feature type="transmembrane region" description="Helical" evidence="1">
    <location>
        <begin position="35"/>
        <end position="54"/>
    </location>
</feature>
<feature type="domain" description="Inner membrane protein YgaP-like transmembrane" evidence="2">
    <location>
        <begin position="1"/>
        <end position="62"/>
    </location>
</feature>
<name>A0A1J5R028_9ZZZZ</name>
<gene>
    <name evidence="3" type="ORF">GALL_327230</name>
</gene>
<dbReference type="Pfam" id="PF11127">
    <property type="entry name" value="YgaP-like_TM"/>
    <property type="match status" value="1"/>
</dbReference>
<proteinExistence type="predicted"/>
<dbReference type="AlphaFoldDB" id="A0A1J5R028"/>
<keyword evidence="1" id="KW-0472">Membrane</keyword>
<accession>A0A1J5R028</accession>
<feature type="transmembrane region" description="Helical" evidence="1">
    <location>
        <begin position="12"/>
        <end position="29"/>
    </location>
</feature>
<evidence type="ECO:0000313" key="3">
    <source>
        <dbReference type="EMBL" id="OIQ85439.1"/>
    </source>
</evidence>
<evidence type="ECO:0000259" key="2">
    <source>
        <dbReference type="Pfam" id="PF11127"/>
    </source>
</evidence>
<reference evidence="3" key="1">
    <citation type="submission" date="2016-10" db="EMBL/GenBank/DDBJ databases">
        <title>Sequence of Gallionella enrichment culture.</title>
        <authorList>
            <person name="Poehlein A."/>
            <person name="Muehling M."/>
            <person name="Daniel R."/>
        </authorList>
    </citation>
    <scope>NUCLEOTIDE SEQUENCE</scope>
</reference>
<comment type="caution">
    <text evidence="3">The sequence shown here is derived from an EMBL/GenBank/DDBJ whole genome shotgun (WGS) entry which is preliminary data.</text>
</comment>
<evidence type="ECO:0000256" key="1">
    <source>
        <dbReference type="SAM" id="Phobius"/>
    </source>
</evidence>
<organism evidence="3">
    <name type="scientific">mine drainage metagenome</name>
    <dbReference type="NCBI Taxonomy" id="410659"/>
    <lineage>
        <taxon>unclassified sequences</taxon>
        <taxon>metagenomes</taxon>
        <taxon>ecological metagenomes</taxon>
    </lineage>
</organism>
<sequence length="66" mass="6777">MKINEGGADRAIRVVVGLALIALAATHVVGVWGYIGVVPLLTGLIGICPAYSLLGMNTCPMKGRQG</sequence>
<keyword evidence="1" id="KW-0812">Transmembrane</keyword>
<dbReference type="EMBL" id="MLJW01000544">
    <property type="protein sequence ID" value="OIQ85439.1"/>
    <property type="molecule type" value="Genomic_DNA"/>
</dbReference>